<dbReference type="STRING" id="1314783.A0A165NQF7"/>
<evidence type="ECO:0000313" key="2">
    <source>
        <dbReference type="EMBL" id="KZT67245.1"/>
    </source>
</evidence>
<feature type="region of interest" description="Disordered" evidence="1">
    <location>
        <begin position="54"/>
        <end position="119"/>
    </location>
</feature>
<protein>
    <submittedName>
        <fullName evidence="2">Uncharacterized protein</fullName>
    </submittedName>
</protein>
<dbReference type="AlphaFoldDB" id="A0A165NQF7"/>
<evidence type="ECO:0000256" key="1">
    <source>
        <dbReference type="SAM" id="MobiDB-lite"/>
    </source>
</evidence>
<accession>A0A165NQF7</accession>
<name>A0A165NQF7_9APHY</name>
<dbReference type="Proteomes" id="UP000076727">
    <property type="component" value="Unassembled WGS sequence"/>
</dbReference>
<gene>
    <name evidence="2" type="ORF">DAEQUDRAFT_400820</name>
</gene>
<proteinExistence type="predicted"/>
<dbReference type="EMBL" id="KV429078">
    <property type="protein sequence ID" value="KZT67245.1"/>
    <property type="molecule type" value="Genomic_DNA"/>
</dbReference>
<keyword evidence="3" id="KW-1185">Reference proteome</keyword>
<sequence>MKLLFGRSIDDAELLEARSFDDEDLYARDFDEDLYAREYDDELFERELDDEFWARGDEQPLPHQHSHHHNGIPPQANNPTKADRKELGVFPNQGEGAEAKEHTHTDNSFSGAQHPMQGVHPKRAFIDELRERMDFYDELD</sequence>
<dbReference type="OrthoDB" id="2803048at2759"/>
<reference evidence="2 3" key="1">
    <citation type="journal article" date="2016" name="Mol. Biol. Evol.">
        <title>Comparative Genomics of Early-Diverging Mushroom-Forming Fungi Provides Insights into the Origins of Lignocellulose Decay Capabilities.</title>
        <authorList>
            <person name="Nagy L.G."/>
            <person name="Riley R."/>
            <person name="Tritt A."/>
            <person name="Adam C."/>
            <person name="Daum C."/>
            <person name="Floudas D."/>
            <person name="Sun H."/>
            <person name="Yadav J.S."/>
            <person name="Pangilinan J."/>
            <person name="Larsson K.H."/>
            <person name="Matsuura K."/>
            <person name="Barry K."/>
            <person name="Labutti K."/>
            <person name="Kuo R."/>
            <person name="Ohm R.A."/>
            <person name="Bhattacharya S.S."/>
            <person name="Shirouzu T."/>
            <person name="Yoshinaga Y."/>
            <person name="Martin F.M."/>
            <person name="Grigoriev I.V."/>
            <person name="Hibbett D.S."/>
        </authorList>
    </citation>
    <scope>NUCLEOTIDE SEQUENCE [LARGE SCALE GENOMIC DNA]</scope>
    <source>
        <strain evidence="2 3">L-15889</strain>
    </source>
</reference>
<evidence type="ECO:0000313" key="3">
    <source>
        <dbReference type="Proteomes" id="UP000076727"/>
    </source>
</evidence>
<organism evidence="2 3">
    <name type="scientific">Daedalea quercina L-15889</name>
    <dbReference type="NCBI Taxonomy" id="1314783"/>
    <lineage>
        <taxon>Eukaryota</taxon>
        <taxon>Fungi</taxon>
        <taxon>Dikarya</taxon>
        <taxon>Basidiomycota</taxon>
        <taxon>Agaricomycotina</taxon>
        <taxon>Agaricomycetes</taxon>
        <taxon>Polyporales</taxon>
        <taxon>Fomitopsis</taxon>
    </lineage>
</organism>